<accession>A0ABT4I1U6</accession>
<keyword evidence="2" id="KW-1185">Reference proteome</keyword>
<protein>
    <submittedName>
        <fullName evidence="1">Uncharacterized protein</fullName>
    </submittedName>
</protein>
<reference evidence="1" key="1">
    <citation type="submission" date="2022-09" db="EMBL/GenBank/DDBJ databases">
        <title>Genome analysis and characterization of larvicidal activity of Brevibacillus strains.</title>
        <authorList>
            <person name="Patrusheva E.V."/>
            <person name="Izotova A.O."/>
            <person name="Toshchakov S.V."/>
            <person name="Sineoky S.P."/>
        </authorList>
    </citation>
    <scope>NUCLEOTIDE SEQUENCE</scope>
    <source>
        <strain evidence="1">VKPM_B-13244</strain>
    </source>
</reference>
<evidence type="ECO:0000313" key="2">
    <source>
        <dbReference type="Proteomes" id="UP001067708"/>
    </source>
</evidence>
<organism evidence="1 2">
    <name type="scientific">Brevibacillus halotolerans</name>
    <dbReference type="NCBI Taxonomy" id="1507437"/>
    <lineage>
        <taxon>Bacteria</taxon>
        <taxon>Bacillati</taxon>
        <taxon>Bacillota</taxon>
        <taxon>Bacilli</taxon>
        <taxon>Bacillales</taxon>
        <taxon>Paenibacillaceae</taxon>
        <taxon>Brevibacillus</taxon>
    </lineage>
</organism>
<evidence type="ECO:0000313" key="1">
    <source>
        <dbReference type="EMBL" id="MCZ0832987.1"/>
    </source>
</evidence>
<comment type="caution">
    <text evidence="1">The sequence shown here is derived from an EMBL/GenBank/DDBJ whole genome shotgun (WGS) entry which is preliminary data.</text>
</comment>
<gene>
    <name evidence="1" type="ORF">O0535_19905</name>
</gene>
<name>A0ABT4I1U6_9BACL</name>
<proteinExistence type="predicted"/>
<dbReference type="EMBL" id="JAPTNG010000018">
    <property type="protein sequence ID" value="MCZ0832987.1"/>
    <property type="molecule type" value="Genomic_DNA"/>
</dbReference>
<sequence>MDKGGLEAALTGRGLQEVNFYMGRYENKTITRKIKSIDRSTGYLVPQRIFMR</sequence>
<dbReference type="RefSeq" id="WP_258418142.1">
    <property type="nucleotide sequence ID" value="NZ_JAPTNG010000018.1"/>
</dbReference>
<dbReference type="Proteomes" id="UP001067708">
    <property type="component" value="Unassembled WGS sequence"/>
</dbReference>